<reference evidence="9 10" key="1">
    <citation type="submission" date="2020-03" db="EMBL/GenBank/DDBJ databases">
        <title>Whole genome shotgun sequence of Phytohabitans suffuscus NBRC 105367.</title>
        <authorList>
            <person name="Komaki H."/>
            <person name="Tamura T."/>
        </authorList>
    </citation>
    <scope>NUCLEOTIDE SEQUENCE [LARGE SCALE GENOMIC DNA]</scope>
    <source>
        <strain evidence="9 10">NBRC 105367</strain>
    </source>
</reference>
<organism evidence="9 10">
    <name type="scientific">Phytohabitans suffuscus</name>
    <dbReference type="NCBI Taxonomy" id="624315"/>
    <lineage>
        <taxon>Bacteria</taxon>
        <taxon>Bacillati</taxon>
        <taxon>Actinomycetota</taxon>
        <taxon>Actinomycetes</taxon>
        <taxon>Micromonosporales</taxon>
        <taxon>Micromonosporaceae</taxon>
    </lineage>
</organism>
<accession>A0A6F8YL18</accession>
<feature type="transmembrane region" description="Helical" evidence="6">
    <location>
        <begin position="41"/>
        <end position="61"/>
    </location>
</feature>
<dbReference type="PANTHER" id="PTHR43394:SF1">
    <property type="entry name" value="ATP-BINDING CASSETTE SUB-FAMILY B MEMBER 10, MITOCHONDRIAL"/>
    <property type="match status" value="1"/>
</dbReference>
<keyword evidence="3 6" id="KW-1133">Transmembrane helix</keyword>
<dbReference type="PROSITE" id="PS50893">
    <property type="entry name" value="ABC_TRANSPORTER_2"/>
    <property type="match status" value="1"/>
</dbReference>
<evidence type="ECO:0000313" key="9">
    <source>
        <dbReference type="EMBL" id="BCB86814.1"/>
    </source>
</evidence>
<evidence type="ECO:0000256" key="3">
    <source>
        <dbReference type="ARBA" id="ARBA00022989"/>
    </source>
</evidence>
<comment type="subcellular location">
    <subcellularLocation>
        <location evidence="1">Cell membrane</location>
        <topology evidence="1">Multi-pass membrane protein</topology>
    </subcellularLocation>
</comment>
<dbReference type="PROSITE" id="PS00211">
    <property type="entry name" value="ABC_TRANSPORTER_1"/>
    <property type="match status" value="1"/>
</dbReference>
<keyword evidence="2 6" id="KW-0812">Transmembrane</keyword>
<dbReference type="GO" id="GO:0005524">
    <property type="term" value="F:ATP binding"/>
    <property type="evidence" value="ECO:0007669"/>
    <property type="project" value="InterPro"/>
</dbReference>
<evidence type="ECO:0000256" key="6">
    <source>
        <dbReference type="SAM" id="Phobius"/>
    </source>
</evidence>
<protein>
    <submittedName>
        <fullName evidence="9">ABC transporter</fullName>
    </submittedName>
</protein>
<dbReference type="InterPro" id="IPR011527">
    <property type="entry name" value="ABC1_TM_dom"/>
</dbReference>
<dbReference type="Gene3D" id="3.40.50.300">
    <property type="entry name" value="P-loop containing nucleotide triphosphate hydrolases"/>
    <property type="match status" value="1"/>
</dbReference>
<feature type="compositionally biased region" description="Basic and acidic residues" evidence="5">
    <location>
        <begin position="635"/>
        <end position="651"/>
    </location>
</feature>
<dbReference type="PANTHER" id="PTHR43394">
    <property type="entry name" value="ATP-DEPENDENT PERMEASE MDL1, MITOCHONDRIAL"/>
    <property type="match status" value="1"/>
</dbReference>
<feature type="compositionally biased region" description="Basic and acidic residues" evidence="5">
    <location>
        <begin position="598"/>
        <end position="615"/>
    </location>
</feature>
<dbReference type="SUPFAM" id="SSF52540">
    <property type="entry name" value="P-loop containing nucleoside triphosphate hydrolases"/>
    <property type="match status" value="1"/>
</dbReference>
<dbReference type="GO" id="GO:0016887">
    <property type="term" value="F:ATP hydrolysis activity"/>
    <property type="evidence" value="ECO:0007669"/>
    <property type="project" value="InterPro"/>
</dbReference>
<evidence type="ECO:0000256" key="1">
    <source>
        <dbReference type="ARBA" id="ARBA00004651"/>
    </source>
</evidence>
<dbReference type="GO" id="GO:0005886">
    <property type="term" value="C:plasma membrane"/>
    <property type="evidence" value="ECO:0007669"/>
    <property type="project" value="UniProtKB-SubCell"/>
</dbReference>
<dbReference type="GO" id="GO:0015421">
    <property type="term" value="F:ABC-type oligopeptide transporter activity"/>
    <property type="evidence" value="ECO:0007669"/>
    <property type="project" value="TreeGrafter"/>
</dbReference>
<evidence type="ECO:0000256" key="5">
    <source>
        <dbReference type="SAM" id="MobiDB-lite"/>
    </source>
</evidence>
<feature type="compositionally biased region" description="Low complexity" evidence="5">
    <location>
        <begin position="584"/>
        <end position="597"/>
    </location>
</feature>
<evidence type="ECO:0000256" key="4">
    <source>
        <dbReference type="ARBA" id="ARBA00023136"/>
    </source>
</evidence>
<evidence type="ECO:0000313" key="10">
    <source>
        <dbReference type="Proteomes" id="UP000503011"/>
    </source>
</evidence>
<proteinExistence type="predicted"/>
<dbReference type="InterPro" id="IPR003439">
    <property type="entry name" value="ABC_transporter-like_ATP-bd"/>
</dbReference>
<evidence type="ECO:0000259" key="7">
    <source>
        <dbReference type="PROSITE" id="PS50893"/>
    </source>
</evidence>
<dbReference type="Proteomes" id="UP000503011">
    <property type="component" value="Chromosome"/>
</dbReference>
<dbReference type="InterPro" id="IPR017871">
    <property type="entry name" value="ABC_transporter-like_CS"/>
</dbReference>
<dbReference type="EMBL" id="AP022871">
    <property type="protein sequence ID" value="BCB86814.1"/>
    <property type="molecule type" value="Genomic_DNA"/>
</dbReference>
<keyword evidence="4 6" id="KW-0472">Membrane</keyword>
<keyword evidence="10" id="KW-1185">Reference proteome</keyword>
<feature type="transmembrane region" description="Helical" evidence="6">
    <location>
        <begin position="272"/>
        <end position="291"/>
    </location>
</feature>
<reference evidence="9 10" key="2">
    <citation type="submission" date="2020-03" db="EMBL/GenBank/DDBJ databases">
        <authorList>
            <person name="Ichikawa N."/>
            <person name="Kimura A."/>
            <person name="Kitahashi Y."/>
            <person name="Uohara A."/>
        </authorList>
    </citation>
    <scope>NUCLEOTIDE SEQUENCE [LARGE SCALE GENOMIC DNA]</scope>
    <source>
        <strain evidence="9 10">NBRC 105367</strain>
    </source>
</reference>
<sequence length="674" mass="71569">MTESRSRNFAVTMRSLPVADPGVPDHRSATRYLWWLAVRTWPSMAAGIAWGVVWMVSQALMPAVIGKAVDAGLADRDRGALLTWGAVLLALGLVQAAAGIIRHRLAVFNWLAGAYRTIQLTIGQANRLGATLPKRLATGEVVSIGTADIGHIGNALDVTARGAGSVAAIVTIAAILFSTSVPLGLVVIVGVPLLMVLVGGLIRPLHRRQQAYRDQQGKLTTRAGDIVTGLRVLRGVGGEATFAARYRAESQALRSAGVRVARVESVLEAAQVLVPGVFVVLVVWLGARFALRGEITPGELVSFYGYASFLIAPLRTITEMIDKMTRGHVAARRVVSMLALRRDLAEPAHPASLPDGDGDLVDAESGVVVRPGRLTAIAATAPEEAAAIADRLGRYVDGEVTLSGVPLRDLPLATVRERILVADNDGRLFSGPLRAELAGPDGDRSDERIAAALVAASASDIVEALPAGLDTVVAERGREFSGGQQQRLRLVRALLADPRVLVLVEPTSAVDAHTEQRIAARLGPARAGRATVVCTTSPLVLDRADHVLFVEDAKVAAEGSHRELLETEPRYAAVVTRGRSRECGAAGRGRAAGAAVRPRADAPAPRRADRRDRPACPRRGRRPGHAPAHRRPRRGDRAGHHERDGRPDRAGHRGVRGGAVGDHAVRPHRLSAAR</sequence>
<dbReference type="SUPFAM" id="SSF90123">
    <property type="entry name" value="ABC transporter transmembrane region"/>
    <property type="match status" value="1"/>
</dbReference>
<dbReference type="CDD" id="cd07346">
    <property type="entry name" value="ABC_6TM_exporters"/>
    <property type="match status" value="1"/>
</dbReference>
<dbReference type="PROSITE" id="PS50929">
    <property type="entry name" value="ABC_TM1F"/>
    <property type="match status" value="1"/>
</dbReference>
<dbReference type="AlphaFoldDB" id="A0A6F8YL18"/>
<feature type="domain" description="ABC transporter" evidence="7">
    <location>
        <begin position="261"/>
        <end position="577"/>
    </location>
</feature>
<evidence type="ECO:0000259" key="8">
    <source>
        <dbReference type="PROSITE" id="PS50929"/>
    </source>
</evidence>
<evidence type="ECO:0000256" key="2">
    <source>
        <dbReference type="ARBA" id="ARBA00022692"/>
    </source>
</evidence>
<feature type="transmembrane region" description="Helical" evidence="6">
    <location>
        <begin position="158"/>
        <end position="177"/>
    </location>
</feature>
<dbReference type="InterPro" id="IPR027417">
    <property type="entry name" value="P-loop_NTPase"/>
</dbReference>
<feature type="transmembrane region" description="Helical" evidence="6">
    <location>
        <begin position="183"/>
        <end position="202"/>
    </location>
</feature>
<feature type="domain" description="ABC transmembrane type-1" evidence="8">
    <location>
        <begin position="45"/>
        <end position="326"/>
    </location>
</feature>
<dbReference type="InterPro" id="IPR036640">
    <property type="entry name" value="ABC1_TM_sf"/>
</dbReference>
<feature type="region of interest" description="Disordered" evidence="5">
    <location>
        <begin position="581"/>
        <end position="674"/>
    </location>
</feature>
<name>A0A6F8YL18_9ACTN</name>
<feature type="compositionally biased region" description="Basic residues" evidence="5">
    <location>
        <begin position="616"/>
        <end position="634"/>
    </location>
</feature>
<dbReference type="InterPro" id="IPR039421">
    <property type="entry name" value="Type_1_exporter"/>
</dbReference>
<feature type="transmembrane region" description="Helical" evidence="6">
    <location>
        <begin position="81"/>
        <end position="101"/>
    </location>
</feature>
<dbReference type="Pfam" id="PF00664">
    <property type="entry name" value="ABC_membrane"/>
    <property type="match status" value="1"/>
</dbReference>
<gene>
    <name evidence="9" type="ORF">Psuf_041270</name>
</gene>
<dbReference type="KEGG" id="psuu:Psuf_041270"/>
<dbReference type="Pfam" id="PF00005">
    <property type="entry name" value="ABC_tran"/>
    <property type="match status" value="1"/>
</dbReference>
<dbReference type="Gene3D" id="1.20.1560.10">
    <property type="entry name" value="ABC transporter type 1, transmembrane domain"/>
    <property type="match status" value="1"/>
</dbReference>